<accession>A0ABV1B9R1</accession>
<organism evidence="1 2">
    <name type="scientific">Blautia aquisgranensis</name>
    <dbReference type="NCBI Taxonomy" id="3133153"/>
    <lineage>
        <taxon>Bacteria</taxon>
        <taxon>Bacillati</taxon>
        <taxon>Bacillota</taxon>
        <taxon>Clostridia</taxon>
        <taxon>Lachnospirales</taxon>
        <taxon>Lachnospiraceae</taxon>
        <taxon>Blautia</taxon>
    </lineage>
</organism>
<comment type="caution">
    <text evidence="1">The sequence shown here is derived from an EMBL/GenBank/DDBJ whole genome shotgun (WGS) entry which is preliminary data.</text>
</comment>
<keyword evidence="2" id="KW-1185">Reference proteome</keyword>
<evidence type="ECO:0000313" key="2">
    <source>
        <dbReference type="Proteomes" id="UP001473063"/>
    </source>
</evidence>
<reference evidence="1 2" key="1">
    <citation type="submission" date="2024-03" db="EMBL/GenBank/DDBJ databases">
        <title>Human intestinal bacterial collection.</title>
        <authorList>
            <person name="Pauvert C."/>
            <person name="Hitch T.C.A."/>
            <person name="Clavel T."/>
        </authorList>
    </citation>
    <scope>NUCLEOTIDE SEQUENCE [LARGE SCALE GENOMIC DNA]</scope>
    <source>
        <strain evidence="1 2">CLA-JM-H16</strain>
    </source>
</reference>
<protein>
    <submittedName>
        <fullName evidence="1">Uncharacterized protein</fullName>
    </submittedName>
</protein>
<name>A0ABV1B9R1_9FIRM</name>
<dbReference type="Proteomes" id="UP001473063">
    <property type="component" value="Unassembled WGS sequence"/>
</dbReference>
<dbReference type="EMBL" id="JBBMEJ010000001">
    <property type="protein sequence ID" value="MEQ2369394.1"/>
    <property type="molecule type" value="Genomic_DNA"/>
</dbReference>
<evidence type="ECO:0000313" key="1">
    <source>
        <dbReference type="EMBL" id="MEQ2369394.1"/>
    </source>
</evidence>
<gene>
    <name evidence="1" type="ORF">WMO28_00280</name>
</gene>
<proteinExistence type="predicted"/>
<dbReference type="RefSeq" id="WP_349055728.1">
    <property type="nucleotide sequence ID" value="NZ_JBBMEJ010000001.1"/>
</dbReference>
<sequence>MILQFAITTEGECTAANLVVAAPATGGTPVIVVNVTDGTYTGTVSWNPGNEITTPKRMMH</sequence>